<reference evidence="4" key="1">
    <citation type="submission" date="2022-06" db="EMBL/GenBank/DDBJ databases">
        <title>Genome sequencing of Brevibacillus sp. BB3-R1.</title>
        <authorList>
            <person name="Heo J."/>
            <person name="Lee D."/>
            <person name="Won M."/>
            <person name="Han B.-H."/>
            <person name="Hong S.-B."/>
            <person name="Kwon S.-W."/>
        </authorList>
    </citation>
    <scope>NUCLEOTIDE SEQUENCE</scope>
    <source>
        <strain evidence="4">BB3-R1</strain>
    </source>
</reference>
<dbReference type="Pfam" id="PF06280">
    <property type="entry name" value="fn3_5"/>
    <property type="match status" value="1"/>
</dbReference>
<evidence type="ECO:0000259" key="3">
    <source>
        <dbReference type="Pfam" id="PF06280"/>
    </source>
</evidence>
<evidence type="ECO:0000256" key="2">
    <source>
        <dbReference type="ARBA" id="ARBA00022729"/>
    </source>
</evidence>
<dbReference type="InterPro" id="IPR010435">
    <property type="entry name" value="C5a/SBT2-like_Fn3"/>
</dbReference>
<dbReference type="Gene3D" id="2.60.40.1710">
    <property type="entry name" value="Subtilisin-like superfamily"/>
    <property type="match status" value="1"/>
</dbReference>
<proteinExistence type="inferred from homology"/>
<evidence type="ECO:0000313" key="4">
    <source>
        <dbReference type="EMBL" id="USG68466.1"/>
    </source>
</evidence>
<gene>
    <name evidence="4" type="ORF">NDK47_19030</name>
</gene>
<dbReference type="Gene3D" id="2.60.40.10">
    <property type="entry name" value="Immunoglobulins"/>
    <property type="match status" value="1"/>
</dbReference>
<protein>
    <submittedName>
        <fullName evidence="4">Fn3-like domain-containing protein</fullName>
    </submittedName>
</protein>
<dbReference type="InterPro" id="IPR013783">
    <property type="entry name" value="Ig-like_fold"/>
</dbReference>
<organism evidence="4 5">
    <name type="scientific">Brevibacillus ruminantium</name>
    <dbReference type="NCBI Taxonomy" id="2950604"/>
    <lineage>
        <taxon>Bacteria</taxon>
        <taxon>Bacillati</taxon>
        <taxon>Bacillota</taxon>
        <taxon>Bacilli</taxon>
        <taxon>Bacillales</taxon>
        <taxon>Paenibacillaceae</taxon>
        <taxon>Brevibacillus</taxon>
    </lineage>
</organism>
<accession>A0ABY4WMT0</accession>
<sequence>MKTPTIVTDAKGKAGVSLGEIGESVTFSLFVQNKFGKKPITYRISDEFGVLTDKRQNGINTLKETVLEGASLRFSAQQLTVQPGQRAEVKVTLQIPKSVPRNIFAEGFVAFQPDDSELPALRVPYYGFYGNWDEPRVMDQPMWEAGNQEHRTGVKTTWYHDKENDKWKFRDYLGVTGVTEDGKVQVDPDKIAFSPNGDGHYDVAAPSITFLRNARQVTVDVVDQNGSLIRSLSRDEKISKFDQSKLGTAYYYTEREEWSWDGKRFIPEKGVYETVPDGNYRFVIRARIDNRQASWHTLTLPVKVDTKPPVVTASLSGNKVEWSSRDKDIQGYLLYVGGKKVGGPYSSTVNSTFVSQPDKPISLVAYDFAGNMSVTHINGKSDTVPPYVKFPGDLYTAVMISSAPDVAINGRIAGEDMLDRVRLLINQKPVKVETDGSFETILKLPEGLNYVAYQAQDMYGNTRQFTQRVIVDTTPPLLQFLNDGTEEIWFDSGTKRMLVPLRFAYRDQNYKGQVSVNGQIVSSWEEDQLEKAVYKTFSQRLTLKHGENRILLEGKDGAGNASSIVVYAYVDALAGSIVMNHGEQRLTYQAKGVPAPVLKFHKPNNEAPAGESYVISGRVTAPGTVMMHLDYAEQHVPVDVNDQGEFRVRLDSVKQGKQKLSVVAVDALGREAKAEMFLVGK</sequence>
<dbReference type="EMBL" id="CP098755">
    <property type="protein sequence ID" value="USG68466.1"/>
    <property type="molecule type" value="Genomic_DNA"/>
</dbReference>
<keyword evidence="2" id="KW-0732">Signal</keyword>
<comment type="similarity">
    <text evidence="1">Belongs to the peptidase S8 family.</text>
</comment>
<dbReference type="Gene3D" id="2.60.40.4070">
    <property type="match status" value="1"/>
</dbReference>
<feature type="domain" description="C5a peptidase/Subtilisin-like protease SBT2-like Fn3-like" evidence="3">
    <location>
        <begin position="16"/>
        <end position="125"/>
    </location>
</feature>
<dbReference type="Proteomes" id="UP001056500">
    <property type="component" value="Chromosome"/>
</dbReference>
<evidence type="ECO:0000256" key="1">
    <source>
        <dbReference type="ARBA" id="ARBA00011073"/>
    </source>
</evidence>
<name>A0ABY4WMT0_9BACL</name>
<keyword evidence="5" id="KW-1185">Reference proteome</keyword>
<evidence type="ECO:0000313" key="5">
    <source>
        <dbReference type="Proteomes" id="UP001056500"/>
    </source>
</evidence>